<evidence type="ECO:0000259" key="1">
    <source>
        <dbReference type="Pfam" id="PF06250"/>
    </source>
</evidence>
<dbReference type="RefSeq" id="WP_332287757.1">
    <property type="nucleotide sequence ID" value="NZ_JAZIBG010000009.1"/>
</dbReference>
<gene>
    <name evidence="3" type="ORF">V4F39_02995</name>
</gene>
<dbReference type="Pfam" id="PF06250">
    <property type="entry name" value="YhcG_C"/>
    <property type="match status" value="1"/>
</dbReference>
<organism evidence="3 4">
    <name type="scientific">Aquincola agrisoli</name>
    <dbReference type="NCBI Taxonomy" id="3119538"/>
    <lineage>
        <taxon>Bacteria</taxon>
        <taxon>Pseudomonadati</taxon>
        <taxon>Pseudomonadota</taxon>
        <taxon>Betaproteobacteria</taxon>
        <taxon>Burkholderiales</taxon>
        <taxon>Sphaerotilaceae</taxon>
        <taxon>Aquincola</taxon>
    </lineage>
</organism>
<dbReference type="InterPro" id="IPR009362">
    <property type="entry name" value="YhcG_C"/>
</dbReference>
<name>A0AAW9Q885_9BURK</name>
<reference evidence="3 4" key="1">
    <citation type="submission" date="2024-02" db="EMBL/GenBank/DDBJ databases">
        <title>Genome sequence of Aquincola sp. MAHUQ-54.</title>
        <authorList>
            <person name="Huq M.A."/>
        </authorList>
    </citation>
    <scope>NUCLEOTIDE SEQUENCE [LARGE SCALE GENOMIC DNA]</scope>
    <source>
        <strain evidence="3 4">MAHUQ-54</strain>
    </source>
</reference>
<dbReference type="PANTHER" id="PTHR30547">
    <property type="entry name" value="UNCHARACTERIZED PROTEIN YHCG-RELATED"/>
    <property type="match status" value="1"/>
</dbReference>
<comment type="caution">
    <text evidence="3">The sequence shown here is derived from an EMBL/GenBank/DDBJ whole genome shotgun (WGS) entry which is preliminary data.</text>
</comment>
<feature type="domain" description="YhcG N-terminal" evidence="2">
    <location>
        <begin position="24"/>
        <end position="161"/>
    </location>
</feature>
<proteinExistence type="predicted"/>
<evidence type="ECO:0000313" key="3">
    <source>
        <dbReference type="EMBL" id="MEF7612862.1"/>
    </source>
</evidence>
<dbReference type="EMBL" id="JAZIBG010000009">
    <property type="protein sequence ID" value="MEF7612862.1"/>
    <property type="molecule type" value="Genomic_DNA"/>
</dbReference>
<dbReference type="Proteomes" id="UP001336250">
    <property type="component" value="Unassembled WGS sequence"/>
</dbReference>
<sequence>MDLNTTPSTPLNASDGYRQLVQQISDTYTQGRVQAVQAVNAQLVQTYWQVGRHIVEFEQAGQVRAEYGKALIDTLAADLGLRHGKGFSRSNLIRFRQFYLAYPGLADKGATLSHQLTWSHIVELLKIDDPLERGFYEQQALRERWSVRELVRQKDSALFLRLAASQDKAGILQLAAQGQVVEQPADLLREPYVFEFLKIPEPYQVSETQLETLLCDHLQPFLLELGKGFTFVGRQYRVTINGTHHRVDLVFYHRILRCFVLIDLKLGEVQHHDIGQMNLYLGYFANEENVEGDNPPVGIILSRQKDELLVEYATYGMSSQLFVQKYQLYLPDREALRRELEETLREAGQ</sequence>
<evidence type="ECO:0000313" key="4">
    <source>
        <dbReference type="Proteomes" id="UP001336250"/>
    </source>
</evidence>
<dbReference type="InterPro" id="IPR011856">
    <property type="entry name" value="tRNA_endonuc-like_dom_sf"/>
</dbReference>
<dbReference type="Pfam" id="PF17761">
    <property type="entry name" value="DUF1016_N"/>
    <property type="match status" value="1"/>
</dbReference>
<feature type="domain" description="YhcG PDDEXK nuclease" evidence="1">
    <location>
        <begin position="186"/>
        <end position="340"/>
    </location>
</feature>
<accession>A0AAW9Q885</accession>
<keyword evidence="4" id="KW-1185">Reference proteome</keyword>
<protein>
    <submittedName>
        <fullName evidence="3">PDDEXK nuclease domain-containing protein</fullName>
    </submittedName>
</protein>
<evidence type="ECO:0000259" key="2">
    <source>
        <dbReference type="Pfam" id="PF17761"/>
    </source>
</evidence>
<dbReference type="Gene3D" id="3.40.1350.10">
    <property type="match status" value="1"/>
</dbReference>
<dbReference type="PANTHER" id="PTHR30547:SF5">
    <property type="entry name" value="NUCLEASE YHCG-RELATED"/>
    <property type="match status" value="1"/>
</dbReference>
<dbReference type="InterPro" id="IPR041527">
    <property type="entry name" value="YhcG_N"/>
</dbReference>
<dbReference type="InterPro" id="IPR053148">
    <property type="entry name" value="PD-DEXK-like_domain"/>
</dbReference>
<dbReference type="AlphaFoldDB" id="A0AAW9Q885"/>
<dbReference type="GO" id="GO:0003676">
    <property type="term" value="F:nucleic acid binding"/>
    <property type="evidence" value="ECO:0007669"/>
    <property type="project" value="InterPro"/>
</dbReference>